<evidence type="ECO:0000313" key="1">
    <source>
        <dbReference type="EMBL" id="MDQ0209101.1"/>
    </source>
</evidence>
<dbReference type="EMBL" id="JAUSUA010000008">
    <property type="protein sequence ID" value="MDQ0209101.1"/>
    <property type="molecule type" value="Genomic_DNA"/>
</dbReference>
<name>A0ABT9YNN3_9BACI</name>
<sequence>MLTEQENSFTYPNGNILLFGESNVKEHVIYQIFKNQGIDKDRMKLHLGFNEYKKFYFKRLSHRPENRLILFGPIPHSTRDKGNYSSVINMMGNEDGFPKVVRLTANQSLKITRNSLTEVIEEEVKTGFLKVD</sequence>
<keyword evidence="2" id="KW-1185">Reference proteome</keyword>
<accession>A0ABT9YNN3</accession>
<dbReference type="Proteomes" id="UP001225034">
    <property type="component" value="Unassembled WGS sequence"/>
</dbReference>
<gene>
    <name evidence="1" type="ORF">J2S05_003936</name>
</gene>
<proteinExistence type="predicted"/>
<protein>
    <submittedName>
        <fullName evidence="1">Uncharacterized protein</fullName>
    </submittedName>
</protein>
<reference evidence="1 2" key="1">
    <citation type="submission" date="2023-07" db="EMBL/GenBank/DDBJ databases">
        <title>Genomic Encyclopedia of Type Strains, Phase IV (KMG-IV): sequencing the most valuable type-strain genomes for metagenomic binning, comparative biology and taxonomic classification.</title>
        <authorList>
            <person name="Goeker M."/>
        </authorList>
    </citation>
    <scope>NUCLEOTIDE SEQUENCE [LARGE SCALE GENOMIC DNA]</scope>
    <source>
        <strain evidence="1 2">DSM 19154</strain>
    </source>
</reference>
<evidence type="ECO:0000313" key="2">
    <source>
        <dbReference type="Proteomes" id="UP001225034"/>
    </source>
</evidence>
<organism evidence="1 2">
    <name type="scientific">Alkalicoccobacillus murimartini</name>
    <dbReference type="NCBI Taxonomy" id="171685"/>
    <lineage>
        <taxon>Bacteria</taxon>
        <taxon>Bacillati</taxon>
        <taxon>Bacillota</taxon>
        <taxon>Bacilli</taxon>
        <taxon>Bacillales</taxon>
        <taxon>Bacillaceae</taxon>
        <taxon>Alkalicoccobacillus</taxon>
    </lineage>
</organism>
<comment type="caution">
    <text evidence="1">The sequence shown here is derived from an EMBL/GenBank/DDBJ whole genome shotgun (WGS) entry which is preliminary data.</text>
</comment>